<gene>
    <name evidence="1" type="ordered locus">Vdis_0111</name>
</gene>
<sequence>MGVIGKRLGIDMGSGESSKDRLRKLIPGIVRNGKLAELIIESITRIKSIATVGPEPTQPHYRPGSEPLTPIEVNDIIGITTYITNILLTEIKNLGRI</sequence>
<dbReference type="KEGG" id="vdi:Vdis_0111"/>
<dbReference type="AlphaFoldDB" id="E1QSD1"/>
<evidence type="ECO:0000313" key="1">
    <source>
        <dbReference type="EMBL" id="ADN49524.1"/>
    </source>
</evidence>
<dbReference type="RefSeq" id="WP_013335249.1">
    <property type="nucleotide sequence ID" value="NC_014537.1"/>
</dbReference>
<dbReference type="eggNOG" id="arCOG13736">
    <property type="taxonomic scope" value="Archaea"/>
</dbReference>
<dbReference type="GeneID" id="9751027"/>
<organism evidence="1 2">
    <name type="scientific">Vulcanisaeta distributa (strain DSM 14429 / JCM 11212 / NBRC 100878 / IC-017)</name>
    <dbReference type="NCBI Taxonomy" id="572478"/>
    <lineage>
        <taxon>Archaea</taxon>
        <taxon>Thermoproteota</taxon>
        <taxon>Thermoprotei</taxon>
        <taxon>Thermoproteales</taxon>
        <taxon>Thermoproteaceae</taxon>
        <taxon>Vulcanisaeta</taxon>
    </lineage>
</organism>
<reference evidence="2" key="2">
    <citation type="journal article" date="2010" name="Stand. Genomic Sci.">
        <title>Complete genome sequence of Vulcanisaeta distributa type strain (IC-017T).</title>
        <authorList>
            <person name="Mavromatis K."/>
            <person name="Sikorski J."/>
            <person name="Pabst E."/>
            <person name="Teshima H."/>
            <person name="Lapidus A."/>
            <person name="Lucas S."/>
            <person name="Nolan M."/>
            <person name="Glavina Del Rio T."/>
            <person name="Cheng J."/>
            <person name="Bruce D."/>
            <person name="Goodwin L."/>
            <person name="Pitluck S."/>
            <person name="Liolios K."/>
            <person name="Ivanova N."/>
            <person name="Mikhailova N."/>
            <person name="Pati A."/>
            <person name="Chen A."/>
            <person name="Palaniappan K."/>
            <person name="Land M."/>
            <person name="Hauser L."/>
            <person name="Chang Y."/>
            <person name="Jeffries C."/>
            <person name="Rohde M."/>
            <person name="Spring S."/>
            <person name="Goker M."/>
            <person name="Wirth R."/>
            <person name="Woyke T."/>
            <person name="Bristow J."/>
            <person name="Eisen J."/>
            <person name="Markowitz V."/>
            <person name="Hugenholtz P."/>
            <person name="Klenk H."/>
            <person name="Kyrpides N."/>
        </authorList>
    </citation>
    <scope>NUCLEOTIDE SEQUENCE [LARGE SCALE GENOMIC DNA]</scope>
    <source>
        <strain evidence="2">DSM 14429 / JCM 11212 / NBRC 100878 / IC-017</strain>
    </source>
</reference>
<reference evidence="1 2" key="1">
    <citation type="journal article" date="2010" name="Stand. Genomic Sci.">
        <title>Complete genome sequence of Vulcanisaeta distributa type strain (IC-017).</title>
        <authorList>
            <person name="Mavromatis K."/>
            <person name="Sikorski J."/>
            <person name="Pabst E."/>
            <person name="Teshima H."/>
            <person name="Lapidus A."/>
            <person name="Lucas S."/>
            <person name="Nolan M."/>
            <person name="Glavina Del Rio T."/>
            <person name="Cheng J.F."/>
            <person name="Bruce D."/>
            <person name="Goodwin L."/>
            <person name="Pitluck S."/>
            <person name="Liolios K."/>
            <person name="Ivanova N."/>
            <person name="Mikhailova N."/>
            <person name="Pati A."/>
            <person name="Chen A."/>
            <person name="Palaniappan K."/>
            <person name="Land M."/>
            <person name="Hauser L."/>
            <person name="Chang Y.J."/>
            <person name="Jeffries C.D."/>
            <person name="Rohde M."/>
            <person name="Spring S."/>
            <person name="Goker M."/>
            <person name="Wirth R."/>
            <person name="Woyke T."/>
            <person name="Bristow J."/>
            <person name="Eisen J.A."/>
            <person name="Markowitz V."/>
            <person name="Hugenholtz P."/>
            <person name="Klenk H.P."/>
            <person name="Kyrpides N.C."/>
        </authorList>
    </citation>
    <scope>NUCLEOTIDE SEQUENCE [LARGE SCALE GENOMIC DNA]</scope>
    <source>
        <strain evidence="2">DSM 14429 / JCM 11212 / NBRC 100878 / IC-017</strain>
    </source>
</reference>
<proteinExistence type="predicted"/>
<evidence type="ECO:0000313" key="2">
    <source>
        <dbReference type="Proteomes" id="UP000006681"/>
    </source>
</evidence>
<dbReference type="EMBL" id="CP002100">
    <property type="protein sequence ID" value="ADN49524.1"/>
    <property type="molecule type" value="Genomic_DNA"/>
</dbReference>
<name>E1QSD1_VULDI</name>
<accession>E1QSD1</accession>
<dbReference type="STRING" id="572478.Vdis_0111"/>
<dbReference type="Proteomes" id="UP000006681">
    <property type="component" value="Chromosome"/>
</dbReference>
<protein>
    <submittedName>
        <fullName evidence="1">FO synthase subunit 1</fullName>
    </submittedName>
</protein>
<keyword evidence="2" id="KW-1185">Reference proteome</keyword>
<dbReference type="HOGENOM" id="CLU_2340350_0_0_2"/>